<dbReference type="Pfam" id="PF02698">
    <property type="entry name" value="DUF218"/>
    <property type="match status" value="1"/>
</dbReference>
<sequence>MRPTALAAVLLGALAAVLAWSDWVHWRAHRRGPRRRGSTPGRQAVVVLGCRNRGARANLLNRHRVRVALRSIDPAASETVLVFSGGGVGSDVPEADLLLRHARELGYTGPVELDRTSTTTWQNIENTVPLLRGFDTIAIASNSLHAEKARLYLARQAPDLAARLVGAEDHRPGEILFVKPVAAVRGLVALARARR</sequence>
<dbReference type="EMBL" id="JACGWW010000001">
    <property type="protein sequence ID" value="MBA8811809.1"/>
    <property type="molecule type" value="Genomic_DNA"/>
</dbReference>
<dbReference type="CDD" id="cd06259">
    <property type="entry name" value="YdcF-like"/>
    <property type="match status" value="1"/>
</dbReference>
<evidence type="ECO:0000313" key="2">
    <source>
        <dbReference type="EMBL" id="GEK83295.1"/>
    </source>
</evidence>
<feature type="domain" description="DUF218" evidence="1">
    <location>
        <begin position="43"/>
        <end position="157"/>
    </location>
</feature>
<organism evidence="3 5">
    <name type="scientific">Frigoribacterium faeni</name>
    <dbReference type="NCBI Taxonomy" id="145483"/>
    <lineage>
        <taxon>Bacteria</taxon>
        <taxon>Bacillati</taxon>
        <taxon>Actinomycetota</taxon>
        <taxon>Actinomycetes</taxon>
        <taxon>Micrococcales</taxon>
        <taxon>Microbacteriaceae</taxon>
        <taxon>Frigoribacterium</taxon>
    </lineage>
</organism>
<protein>
    <submittedName>
        <fullName evidence="3">Uncharacterized SAM-binding protein YcdF (DUF218 family)</fullName>
    </submittedName>
</protein>
<evidence type="ECO:0000313" key="3">
    <source>
        <dbReference type="EMBL" id="MBA8811809.1"/>
    </source>
</evidence>
<accession>A0A7W3JFC9</accession>
<evidence type="ECO:0000313" key="5">
    <source>
        <dbReference type="Proteomes" id="UP000522688"/>
    </source>
</evidence>
<dbReference type="OrthoDB" id="3259960at2"/>
<reference evidence="2 4" key="1">
    <citation type="submission" date="2019-07" db="EMBL/GenBank/DDBJ databases">
        <title>Whole genome shotgun sequence of Frigoribacterium faeni NBRC 103066.</title>
        <authorList>
            <person name="Hosoyama A."/>
            <person name="Uohara A."/>
            <person name="Ohji S."/>
            <person name="Ichikawa N."/>
        </authorList>
    </citation>
    <scope>NUCLEOTIDE SEQUENCE [LARGE SCALE GENOMIC DNA]</scope>
    <source>
        <strain evidence="2 4">NBRC 103066</strain>
    </source>
</reference>
<name>A0A7W3JFC9_9MICO</name>
<keyword evidence="4" id="KW-1185">Reference proteome</keyword>
<gene>
    <name evidence="3" type="ORF">FB463_000033</name>
    <name evidence="2" type="ORF">FFA01_16040</name>
</gene>
<proteinExistence type="predicted"/>
<dbReference type="RefSeq" id="WP_146854786.1">
    <property type="nucleotide sequence ID" value="NZ_BAAAHR010000007.1"/>
</dbReference>
<dbReference type="EMBL" id="BJUV01000013">
    <property type="protein sequence ID" value="GEK83295.1"/>
    <property type="molecule type" value="Genomic_DNA"/>
</dbReference>
<dbReference type="InterPro" id="IPR003848">
    <property type="entry name" value="DUF218"/>
</dbReference>
<dbReference type="Proteomes" id="UP000522688">
    <property type="component" value="Unassembled WGS sequence"/>
</dbReference>
<evidence type="ECO:0000259" key="1">
    <source>
        <dbReference type="Pfam" id="PF02698"/>
    </source>
</evidence>
<evidence type="ECO:0000313" key="4">
    <source>
        <dbReference type="Proteomes" id="UP000321154"/>
    </source>
</evidence>
<dbReference type="Proteomes" id="UP000321154">
    <property type="component" value="Unassembled WGS sequence"/>
</dbReference>
<comment type="caution">
    <text evidence="3">The sequence shown here is derived from an EMBL/GenBank/DDBJ whole genome shotgun (WGS) entry which is preliminary data.</text>
</comment>
<dbReference type="AlphaFoldDB" id="A0A7W3JFC9"/>
<reference evidence="3 5" key="2">
    <citation type="submission" date="2020-07" db="EMBL/GenBank/DDBJ databases">
        <title>Sequencing the genomes of 1000 actinobacteria strains.</title>
        <authorList>
            <person name="Klenk H.-P."/>
        </authorList>
    </citation>
    <scope>NUCLEOTIDE SEQUENCE [LARGE SCALE GENOMIC DNA]</scope>
    <source>
        <strain evidence="3 5">DSM 10309</strain>
    </source>
</reference>